<dbReference type="InterPro" id="IPR020846">
    <property type="entry name" value="MFS_dom"/>
</dbReference>
<keyword evidence="4 7" id="KW-0812">Transmembrane</keyword>
<accession>E1R937</accession>
<name>E1R937_SEDSS</name>
<dbReference type="AlphaFoldDB" id="E1R937"/>
<feature type="transmembrane region" description="Helical" evidence="7">
    <location>
        <begin position="281"/>
        <end position="298"/>
    </location>
</feature>
<dbReference type="Proteomes" id="UP000002318">
    <property type="component" value="Chromosome"/>
</dbReference>
<evidence type="ECO:0000256" key="4">
    <source>
        <dbReference type="ARBA" id="ARBA00022692"/>
    </source>
</evidence>
<evidence type="ECO:0000256" key="1">
    <source>
        <dbReference type="ARBA" id="ARBA00004127"/>
    </source>
</evidence>
<dbReference type="PANTHER" id="PTHR23514:SF3">
    <property type="entry name" value="BYPASS OF STOP CODON PROTEIN 6"/>
    <property type="match status" value="1"/>
</dbReference>
<dbReference type="InterPro" id="IPR036259">
    <property type="entry name" value="MFS_trans_sf"/>
</dbReference>
<feature type="domain" description="Major facilitator superfamily (MFS) profile" evidence="8">
    <location>
        <begin position="14"/>
        <end position="394"/>
    </location>
</feature>
<dbReference type="RefSeq" id="WP_013256465.1">
    <property type="nucleotide sequence ID" value="NC_014364.1"/>
</dbReference>
<dbReference type="GO" id="GO:0016020">
    <property type="term" value="C:membrane"/>
    <property type="evidence" value="ECO:0007669"/>
    <property type="project" value="TreeGrafter"/>
</dbReference>
<comment type="similarity">
    <text evidence="2">Belongs to the major facilitator superfamily.</text>
</comment>
<gene>
    <name evidence="9" type="ordered locus">Spirs_3921</name>
</gene>
<evidence type="ECO:0000313" key="10">
    <source>
        <dbReference type="Proteomes" id="UP000002318"/>
    </source>
</evidence>
<dbReference type="SUPFAM" id="SSF103473">
    <property type="entry name" value="MFS general substrate transporter"/>
    <property type="match status" value="1"/>
</dbReference>
<dbReference type="GO" id="GO:0012505">
    <property type="term" value="C:endomembrane system"/>
    <property type="evidence" value="ECO:0007669"/>
    <property type="project" value="UniProtKB-SubCell"/>
</dbReference>
<keyword evidence="10" id="KW-1185">Reference proteome</keyword>
<dbReference type="OrthoDB" id="7066727at2"/>
<comment type="subcellular location">
    <subcellularLocation>
        <location evidence="1">Endomembrane system</location>
        <topology evidence="1">Multi-pass membrane protein</topology>
    </subcellularLocation>
</comment>
<evidence type="ECO:0000256" key="5">
    <source>
        <dbReference type="ARBA" id="ARBA00022989"/>
    </source>
</evidence>
<dbReference type="PANTHER" id="PTHR23514">
    <property type="entry name" value="BYPASS OF STOP CODON PROTEIN 6"/>
    <property type="match status" value="1"/>
</dbReference>
<feature type="transmembrane region" description="Helical" evidence="7">
    <location>
        <begin position="21"/>
        <end position="44"/>
    </location>
</feature>
<feature type="transmembrane region" description="Helical" evidence="7">
    <location>
        <begin position="304"/>
        <end position="325"/>
    </location>
</feature>
<keyword evidence="5 7" id="KW-1133">Transmembrane helix</keyword>
<feature type="transmembrane region" description="Helical" evidence="7">
    <location>
        <begin position="50"/>
        <end position="72"/>
    </location>
</feature>
<feature type="transmembrane region" description="Helical" evidence="7">
    <location>
        <begin position="337"/>
        <end position="355"/>
    </location>
</feature>
<evidence type="ECO:0000259" key="8">
    <source>
        <dbReference type="PROSITE" id="PS50850"/>
    </source>
</evidence>
<feature type="transmembrane region" description="Helical" evidence="7">
    <location>
        <begin position="367"/>
        <end position="387"/>
    </location>
</feature>
<feature type="transmembrane region" description="Helical" evidence="7">
    <location>
        <begin position="214"/>
        <end position="236"/>
    </location>
</feature>
<keyword evidence="3" id="KW-0813">Transport</keyword>
<dbReference type="KEGG" id="ssm:Spirs_3921"/>
<sequence>MKRNDTLCTYSRIAVIEAYGLYLMTGIAAACIGASMIALTGYFQVSVAQVAALSSAFALGRVAMVFFCGIITEKLGVRRSFMIGYLALGINFIFMPLNTHYWLALILMAIAGMGMGFQDSGCPVILSRAFSMNYSGAMSAGQAFFGIGNFIPPLTMSLLLLSGLSWKVMFFIFGAMTFALFVATFFMPRERILDNSSEHEHGFSMTWLKREGKFFFVLFLTNFFYCSLLNIVHIYTNPYVLSFGIHESISVNVLTMFSVGAVIGSLAFVRILRRARPVKVLLVNLVIAFLALCIAIISGNIIVFFIMFTIAGAFSGVLFSVLVTLATDAAPRHTAMAASLIGFTGGISDILTPLAVGRVVTVASVRIAFPLVLLATAIAVVGAYMVIRLQPRKQQA</sequence>
<dbReference type="InterPro" id="IPR051788">
    <property type="entry name" value="MFS_Transporter"/>
</dbReference>
<feature type="transmembrane region" description="Helical" evidence="7">
    <location>
        <begin position="79"/>
        <end position="95"/>
    </location>
</feature>
<protein>
    <submittedName>
        <fullName evidence="9">Major facilitator superfamily MFS_1</fullName>
    </submittedName>
</protein>
<dbReference type="Gene3D" id="1.20.1250.20">
    <property type="entry name" value="MFS general substrate transporter like domains"/>
    <property type="match status" value="2"/>
</dbReference>
<reference evidence="9 10" key="1">
    <citation type="journal article" date="2010" name="Stand. Genomic Sci.">
        <title>Complete genome sequence of Spirochaeta smaragdinae type strain (SEBR 4228).</title>
        <authorList>
            <person name="Mavromatis K."/>
            <person name="Yasawong M."/>
            <person name="Chertkov O."/>
            <person name="Lapidus A."/>
            <person name="Lucas S."/>
            <person name="Nolan M."/>
            <person name="Del Rio T.G."/>
            <person name="Tice H."/>
            <person name="Cheng J.F."/>
            <person name="Pitluck S."/>
            <person name="Liolios K."/>
            <person name="Ivanova N."/>
            <person name="Tapia R."/>
            <person name="Han C."/>
            <person name="Bruce D."/>
            <person name="Goodwin L."/>
            <person name="Pati A."/>
            <person name="Chen A."/>
            <person name="Palaniappan K."/>
            <person name="Land M."/>
            <person name="Hauser L."/>
            <person name="Chang Y.J."/>
            <person name="Jeffries C.D."/>
            <person name="Detter J.C."/>
            <person name="Rohde M."/>
            <person name="Brambilla E."/>
            <person name="Spring S."/>
            <person name="Goker M."/>
            <person name="Sikorski J."/>
            <person name="Woyke T."/>
            <person name="Bristow J."/>
            <person name="Eisen J.A."/>
            <person name="Markowitz V."/>
            <person name="Hugenholtz P."/>
            <person name="Klenk H.P."/>
            <person name="Kyrpides N.C."/>
        </authorList>
    </citation>
    <scope>NUCLEOTIDE SEQUENCE [LARGE SCALE GENOMIC DNA]</scope>
    <source>
        <strain evidence="10">DSM 11293 / JCM 15392 / SEBR 4228</strain>
    </source>
</reference>
<dbReference type="Pfam" id="PF07690">
    <property type="entry name" value="MFS_1"/>
    <property type="match status" value="1"/>
</dbReference>
<dbReference type="STRING" id="573413.Spirs_3921"/>
<dbReference type="PROSITE" id="PS51257">
    <property type="entry name" value="PROKAR_LIPOPROTEIN"/>
    <property type="match status" value="1"/>
</dbReference>
<feature type="transmembrane region" description="Helical" evidence="7">
    <location>
        <begin position="168"/>
        <end position="187"/>
    </location>
</feature>
<evidence type="ECO:0000256" key="7">
    <source>
        <dbReference type="SAM" id="Phobius"/>
    </source>
</evidence>
<evidence type="ECO:0000256" key="2">
    <source>
        <dbReference type="ARBA" id="ARBA00008335"/>
    </source>
</evidence>
<evidence type="ECO:0000313" key="9">
    <source>
        <dbReference type="EMBL" id="ADK83006.1"/>
    </source>
</evidence>
<organism evidence="9 10">
    <name type="scientific">Sediminispirochaeta smaragdinae (strain DSM 11293 / JCM 15392 / SEBR 4228)</name>
    <name type="common">Spirochaeta smaragdinae</name>
    <dbReference type="NCBI Taxonomy" id="573413"/>
    <lineage>
        <taxon>Bacteria</taxon>
        <taxon>Pseudomonadati</taxon>
        <taxon>Spirochaetota</taxon>
        <taxon>Spirochaetia</taxon>
        <taxon>Spirochaetales</taxon>
        <taxon>Spirochaetaceae</taxon>
        <taxon>Sediminispirochaeta</taxon>
    </lineage>
</organism>
<dbReference type="GO" id="GO:0022857">
    <property type="term" value="F:transmembrane transporter activity"/>
    <property type="evidence" value="ECO:0007669"/>
    <property type="project" value="InterPro"/>
</dbReference>
<proteinExistence type="inferred from homology"/>
<feature type="transmembrane region" description="Helical" evidence="7">
    <location>
        <begin position="248"/>
        <end position="269"/>
    </location>
</feature>
<dbReference type="PROSITE" id="PS50850">
    <property type="entry name" value="MFS"/>
    <property type="match status" value="1"/>
</dbReference>
<evidence type="ECO:0000256" key="3">
    <source>
        <dbReference type="ARBA" id="ARBA00022448"/>
    </source>
</evidence>
<evidence type="ECO:0000256" key="6">
    <source>
        <dbReference type="ARBA" id="ARBA00023136"/>
    </source>
</evidence>
<dbReference type="EMBL" id="CP002116">
    <property type="protein sequence ID" value="ADK83006.1"/>
    <property type="molecule type" value="Genomic_DNA"/>
</dbReference>
<dbReference type="InterPro" id="IPR011701">
    <property type="entry name" value="MFS"/>
</dbReference>
<dbReference type="eggNOG" id="COG2814">
    <property type="taxonomic scope" value="Bacteria"/>
</dbReference>
<dbReference type="HOGENOM" id="CLU_696198_0_0_12"/>
<keyword evidence="6 7" id="KW-0472">Membrane</keyword>